<dbReference type="EMBL" id="JADGMQ010000007">
    <property type="protein sequence ID" value="MBI1621217.1"/>
    <property type="molecule type" value="Genomic_DNA"/>
</dbReference>
<keyword evidence="3" id="KW-1185">Reference proteome</keyword>
<sequence>MVWIPGGEFNMGCEHFYPEEKPVRTASVKGFWMDETPVTNRQFAQFVKETGYVTAAEAAEVPTTAVFRKLRGEVSLDDPRAWWSLEKASWRHPRGIKSDITRLALHPVVQITYEDALAFCAWSNTQLPTEEEWEFAARGGLDGAIFAWGNRERDAKNRPLANTWQGHFPTLNSREDGYEYTSPVKAFPANGYGLFDIVGNVWELTSTIEGGAGCCGLSNSTETKVVLKGGSHLCAPNYCFRYRPAARSSQTIDFATSHIGFRRIFRPK</sequence>
<dbReference type="InterPro" id="IPR051043">
    <property type="entry name" value="Sulfatase_Mod_Factor_Kinase"/>
</dbReference>
<name>A0ABS0SD80_9HYPH</name>
<evidence type="ECO:0000313" key="2">
    <source>
        <dbReference type="EMBL" id="MBI1621217.1"/>
    </source>
</evidence>
<organism evidence="2 3">
    <name type="scientific">Aquamicrobium zhengzhouense</name>
    <dbReference type="NCBI Taxonomy" id="2781738"/>
    <lineage>
        <taxon>Bacteria</taxon>
        <taxon>Pseudomonadati</taxon>
        <taxon>Pseudomonadota</taxon>
        <taxon>Alphaproteobacteria</taxon>
        <taxon>Hyphomicrobiales</taxon>
        <taxon>Phyllobacteriaceae</taxon>
        <taxon>Aquamicrobium</taxon>
    </lineage>
</organism>
<dbReference type="PANTHER" id="PTHR23150:SF19">
    <property type="entry name" value="FORMYLGLYCINE-GENERATING ENZYME"/>
    <property type="match status" value="1"/>
</dbReference>
<evidence type="ECO:0000313" key="3">
    <source>
        <dbReference type="Proteomes" id="UP000601789"/>
    </source>
</evidence>
<evidence type="ECO:0000259" key="1">
    <source>
        <dbReference type="Pfam" id="PF03781"/>
    </source>
</evidence>
<dbReference type="Gene3D" id="3.90.1580.10">
    <property type="entry name" value="paralog of FGE (formylglycine-generating enzyme)"/>
    <property type="match status" value="1"/>
</dbReference>
<dbReference type="SUPFAM" id="SSF56436">
    <property type="entry name" value="C-type lectin-like"/>
    <property type="match status" value="1"/>
</dbReference>
<dbReference type="PANTHER" id="PTHR23150">
    <property type="entry name" value="SULFATASE MODIFYING FACTOR 1, 2"/>
    <property type="match status" value="1"/>
</dbReference>
<dbReference type="InterPro" id="IPR005532">
    <property type="entry name" value="SUMF_dom"/>
</dbReference>
<reference evidence="2 3" key="1">
    <citation type="submission" date="2020-10" db="EMBL/GenBank/DDBJ databases">
        <title>Aquamicrobium zhengzhouensis sp. nov., a exopolysaccharide producing bacterium isolated from farmland soil.</title>
        <authorList>
            <person name="Wang X."/>
        </authorList>
    </citation>
    <scope>NUCLEOTIDE SEQUENCE [LARGE SCALE GENOMIC DNA]</scope>
    <source>
        <strain evidence="3">cd-1</strain>
    </source>
</reference>
<dbReference type="Pfam" id="PF03781">
    <property type="entry name" value="FGE-sulfatase"/>
    <property type="match status" value="1"/>
</dbReference>
<comment type="caution">
    <text evidence="2">The sequence shown here is derived from an EMBL/GenBank/DDBJ whole genome shotgun (WGS) entry which is preliminary data.</text>
</comment>
<gene>
    <name evidence="2" type="ORF">IOD40_11145</name>
</gene>
<dbReference type="InterPro" id="IPR016187">
    <property type="entry name" value="CTDL_fold"/>
</dbReference>
<dbReference type="InterPro" id="IPR042095">
    <property type="entry name" value="SUMF_sf"/>
</dbReference>
<accession>A0ABS0SD80</accession>
<proteinExistence type="predicted"/>
<dbReference type="Proteomes" id="UP000601789">
    <property type="component" value="Unassembled WGS sequence"/>
</dbReference>
<protein>
    <submittedName>
        <fullName evidence="2">Formylglycine-generating enzyme family protein</fullName>
    </submittedName>
</protein>
<feature type="domain" description="Sulfatase-modifying factor enzyme-like" evidence="1">
    <location>
        <begin position="1"/>
        <end position="262"/>
    </location>
</feature>